<accession>A0AAE1DVT3</accession>
<feature type="transmembrane region" description="Helical" evidence="1">
    <location>
        <begin position="42"/>
        <end position="59"/>
    </location>
</feature>
<evidence type="ECO:0000256" key="1">
    <source>
        <dbReference type="SAM" id="Phobius"/>
    </source>
</evidence>
<proteinExistence type="predicted"/>
<organism evidence="2 3">
    <name type="scientific">Elysia crispata</name>
    <name type="common">lettuce slug</name>
    <dbReference type="NCBI Taxonomy" id="231223"/>
    <lineage>
        <taxon>Eukaryota</taxon>
        <taxon>Metazoa</taxon>
        <taxon>Spiralia</taxon>
        <taxon>Lophotrochozoa</taxon>
        <taxon>Mollusca</taxon>
        <taxon>Gastropoda</taxon>
        <taxon>Heterobranchia</taxon>
        <taxon>Euthyneura</taxon>
        <taxon>Panpulmonata</taxon>
        <taxon>Sacoglossa</taxon>
        <taxon>Placobranchoidea</taxon>
        <taxon>Plakobranchidae</taxon>
        <taxon>Elysia</taxon>
    </lineage>
</organism>
<dbReference type="AlphaFoldDB" id="A0AAE1DVT3"/>
<gene>
    <name evidence="2" type="ORF">RRG08_001508</name>
</gene>
<keyword evidence="1" id="KW-1133">Transmembrane helix</keyword>
<sequence>MPQKNCSTNSTKHNHWVCSLRTFDDLNDSVISDQQSTLSERFHQQIFVTYLLNIFVGFIRRCRDIYLTKDTSFCWRSPAALFM</sequence>
<evidence type="ECO:0000313" key="2">
    <source>
        <dbReference type="EMBL" id="KAK3784200.1"/>
    </source>
</evidence>
<protein>
    <submittedName>
        <fullName evidence="2">Uncharacterized protein</fullName>
    </submittedName>
</protein>
<keyword evidence="1" id="KW-0472">Membrane</keyword>
<dbReference type="Proteomes" id="UP001283361">
    <property type="component" value="Unassembled WGS sequence"/>
</dbReference>
<evidence type="ECO:0000313" key="3">
    <source>
        <dbReference type="Proteomes" id="UP001283361"/>
    </source>
</evidence>
<reference evidence="2" key="1">
    <citation type="journal article" date="2023" name="G3 (Bethesda)">
        <title>A reference genome for the long-term kleptoplast-retaining sea slug Elysia crispata morphotype clarki.</title>
        <authorList>
            <person name="Eastman K.E."/>
            <person name="Pendleton A.L."/>
            <person name="Shaikh M.A."/>
            <person name="Suttiyut T."/>
            <person name="Ogas R."/>
            <person name="Tomko P."/>
            <person name="Gavelis G."/>
            <person name="Widhalm J.R."/>
            <person name="Wisecaver J.H."/>
        </authorList>
    </citation>
    <scope>NUCLEOTIDE SEQUENCE</scope>
    <source>
        <strain evidence="2">ECLA1</strain>
    </source>
</reference>
<keyword evidence="3" id="KW-1185">Reference proteome</keyword>
<name>A0AAE1DVT3_9GAST</name>
<dbReference type="EMBL" id="JAWDGP010002302">
    <property type="protein sequence ID" value="KAK3784200.1"/>
    <property type="molecule type" value="Genomic_DNA"/>
</dbReference>
<comment type="caution">
    <text evidence="2">The sequence shown here is derived from an EMBL/GenBank/DDBJ whole genome shotgun (WGS) entry which is preliminary data.</text>
</comment>
<keyword evidence="1" id="KW-0812">Transmembrane</keyword>